<feature type="transmembrane region" description="Helical" evidence="1">
    <location>
        <begin position="252"/>
        <end position="273"/>
    </location>
</feature>
<organism evidence="2 3">
    <name type="scientific">Nocardia vulneris</name>
    <dbReference type="NCBI Taxonomy" id="1141657"/>
    <lineage>
        <taxon>Bacteria</taxon>
        <taxon>Bacillati</taxon>
        <taxon>Actinomycetota</taxon>
        <taxon>Actinomycetes</taxon>
        <taxon>Mycobacteriales</taxon>
        <taxon>Nocardiaceae</taxon>
        <taxon>Nocardia</taxon>
    </lineage>
</organism>
<feature type="transmembrane region" description="Helical" evidence="1">
    <location>
        <begin position="426"/>
        <end position="444"/>
    </location>
</feature>
<feature type="transmembrane region" description="Helical" evidence="1">
    <location>
        <begin position="70"/>
        <end position="91"/>
    </location>
</feature>
<dbReference type="EMBL" id="JNFP01000042">
    <property type="protein sequence ID" value="KIA61634.1"/>
    <property type="molecule type" value="Genomic_DNA"/>
</dbReference>
<evidence type="ECO:0000313" key="3">
    <source>
        <dbReference type="Proteomes" id="UP000031364"/>
    </source>
</evidence>
<feature type="transmembrane region" description="Helical" evidence="1">
    <location>
        <begin position="285"/>
        <end position="307"/>
    </location>
</feature>
<evidence type="ECO:0000313" key="2">
    <source>
        <dbReference type="EMBL" id="KIA61634.1"/>
    </source>
</evidence>
<dbReference type="Proteomes" id="UP000031364">
    <property type="component" value="Unassembled WGS sequence"/>
</dbReference>
<feature type="transmembrane region" description="Helical" evidence="1">
    <location>
        <begin position="387"/>
        <end position="405"/>
    </location>
</feature>
<name>A0ABR4Z908_9NOCA</name>
<protein>
    <submittedName>
        <fullName evidence="2">Membrane protein</fullName>
    </submittedName>
</protein>
<feature type="transmembrane region" description="Helical" evidence="1">
    <location>
        <begin position="20"/>
        <end position="41"/>
    </location>
</feature>
<feature type="transmembrane region" description="Helical" evidence="1">
    <location>
        <begin position="328"/>
        <end position="350"/>
    </location>
</feature>
<feature type="transmembrane region" description="Helical" evidence="1">
    <location>
        <begin position="184"/>
        <end position="205"/>
    </location>
</feature>
<gene>
    <name evidence="2" type="ORF">FG87_29875</name>
</gene>
<feature type="transmembrane region" description="Helical" evidence="1">
    <location>
        <begin position="103"/>
        <end position="125"/>
    </location>
</feature>
<keyword evidence="1" id="KW-1133">Transmembrane helix</keyword>
<keyword evidence="3" id="KW-1185">Reference proteome</keyword>
<accession>A0ABR4Z908</accession>
<reference evidence="2 3" key="1">
    <citation type="journal article" date="2014" name="Int. J. Syst. Evol. Microbiol.">
        <title>Nocardia vulneris sp. nov., isolated from wounds of human patients in North America.</title>
        <authorList>
            <person name="Lasker B.A."/>
            <person name="Bell M."/>
            <person name="Klenk H.P."/>
            <person name="Sproer C."/>
            <person name="Schumann C."/>
            <person name="Schumann P."/>
            <person name="Brown J.M."/>
        </authorList>
    </citation>
    <scope>NUCLEOTIDE SEQUENCE [LARGE SCALE GENOMIC DNA]</scope>
    <source>
        <strain evidence="2 3">W9851</strain>
    </source>
</reference>
<keyword evidence="1" id="KW-0812">Transmembrane</keyword>
<keyword evidence="1" id="KW-0472">Membrane</keyword>
<evidence type="ECO:0000256" key="1">
    <source>
        <dbReference type="SAM" id="Phobius"/>
    </source>
</evidence>
<proteinExistence type="predicted"/>
<dbReference type="RefSeq" id="WP_043677173.1">
    <property type="nucleotide sequence ID" value="NZ_BDCI01000011.1"/>
</dbReference>
<feature type="transmembrane region" description="Helical" evidence="1">
    <location>
        <begin position="154"/>
        <end position="172"/>
    </location>
</feature>
<sequence length="446" mass="46701">MTRPLAHGLNGAADLPIPLTYALVGAAWALTFSFAILLVAWRRPRLDPDAPGLLLPASVRTVLDARPVRIAIAVPSVLAAVLIALVAVFGSSSPQHNPVPGVLYIYVWVGVMLASLVFGPVWQIVSPLRAVHRCGCAVLGRDPGRGIRGYPEAWGYRPAVLGLFAFVWLELASPAPGSVAAVGWWLLGYVVLTMAGLVVFGTTWAERGDPFEVYSSLLARLSPLGRRSATGAPVLRWPLHNLAGTPVRAGSVALAATLLGSTAFDSLSALPGWRDLVDTLGGASVFAATLVRTGGLLTVIAVVGLLFAGAARATGGLARAERARLPGLLVHSITPIVAGYIVAHYLTFLVEKGQVTALLFADPFQLGWDIAGLGHHRVVYLLSAHPAVLAGVKVLAVLAGHVLGVTAAHDRCLRVLPPAQRATGQLALMLTMVGFTFTGLYLLFGG</sequence>
<comment type="caution">
    <text evidence="2">The sequence shown here is derived from an EMBL/GenBank/DDBJ whole genome shotgun (WGS) entry which is preliminary data.</text>
</comment>